<sequence length="28" mass="3190">MFDKNINNFNIDATLHLGPLIIGMKFVL</sequence>
<reference evidence="1" key="1">
    <citation type="submission" date="2011-10" db="EMBL/GenBank/DDBJ databases">
        <title>Provirophages and transpovirons: unique mobilome of giant viruses.</title>
        <authorList>
            <person name="Desnues C."/>
            <person name="LaScola B."/>
            <person name="Yutin N."/>
            <person name="Fournous G."/>
            <person name="Koonin E."/>
            <person name="Raoult D."/>
        </authorList>
    </citation>
    <scope>NUCLEOTIDE SEQUENCE</scope>
    <source>
        <strain evidence="1">Mv13-c7</strain>
    </source>
</reference>
<evidence type="ECO:0000313" key="1">
    <source>
        <dbReference type="EMBL" id="AEX61187.1"/>
    </source>
</evidence>
<gene>
    <name evidence="1" type="ORF">c7_L121</name>
</gene>
<name>H2E9W4_9VIRU</name>
<proteinExistence type="predicted"/>
<dbReference type="EMBL" id="JN885990">
    <property type="protein sequence ID" value="AEX61187.1"/>
    <property type="molecule type" value="Genomic_DNA"/>
</dbReference>
<accession>H2E9W4</accession>
<protein>
    <submittedName>
        <fullName evidence="1">Uncharacterized protein</fullName>
    </submittedName>
</protein>
<organism evidence="1">
    <name type="scientific">Megavirus courdo7</name>
    <dbReference type="NCBI Taxonomy" id="1128135"/>
    <lineage>
        <taxon>Viruses</taxon>
        <taxon>Varidnaviria</taxon>
        <taxon>Bamfordvirae</taxon>
        <taxon>Nucleocytoviricota</taxon>
        <taxon>Megaviricetes</taxon>
        <taxon>Imitervirales</taxon>
        <taxon>Mimiviridae</taxon>
        <taxon>Megamimivirinae</taxon>
        <taxon>Megavirus</taxon>
    </lineage>
</organism>